<dbReference type="CDD" id="cd06558">
    <property type="entry name" value="crotonase-like"/>
    <property type="match status" value="1"/>
</dbReference>
<dbReference type="Pfam" id="PF18313">
    <property type="entry name" value="TLP1_add_C"/>
    <property type="match status" value="1"/>
</dbReference>
<evidence type="ECO:0000256" key="2">
    <source>
        <dbReference type="ARBA" id="ARBA00023239"/>
    </source>
</evidence>
<dbReference type="Proteomes" id="UP000255165">
    <property type="component" value="Unassembled WGS sequence"/>
</dbReference>
<dbReference type="InterPro" id="IPR001753">
    <property type="entry name" value="Enoyl-CoA_hydra/iso"/>
</dbReference>
<dbReference type="GO" id="GO:0016746">
    <property type="term" value="F:acyltransferase activity"/>
    <property type="evidence" value="ECO:0007669"/>
    <property type="project" value="InterPro"/>
</dbReference>
<dbReference type="InterPro" id="IPR018376">
    <property type="entry name" value="Enoyl-CoA_hyd/isom_CS"/>
</dbReference>
<dbReference type="PANTHER" id="PTHR11941:SF54">
    <property type="entry name" value="ENOYL-COA HYDRATASE, MITOCHONDRIAL"/>
    <property type="match status" value="1"/>
</dbReference>
<feature type="domain" description="Thiolase-like protein type 1 additional C-terminal" evidence="4">
    <location>
        <begin position="419"/>
        <end position="494"/>
    </location>
</feature>
<proteinExistence type="inferred from homology"/>
<dbReference type="PANTHER" id="PTHR11941">
    <property type="entry name" value="ENOYL-COA HYDRATASE-RELATED"/>
    <property type="match status" value="1"/>
</dbReference>
<gene>
    <name evidence="5" type="ORF">DN412_12125</name>
</gene>
<evidence type="ECO:0000256" key="3">
    <source>
        <dbReference type="RuleBase" id="RU003707"/>
    </source>
</evidence>
<dbReference type="EMBL" id="QKWJ01000011">
    <property type="protein sequence ID" value="RDK10109.1"/>
    <property type="molecule type" value="Genomic_DNA"/>
</dbReference>
<organism evidence="5 6">
    <name type="scientific">Cupriavidus lacunae</name>
    <dbReference type="NCBI Taxonomy" id="2666307"/>
    <lineage>
        <taxon>Bacteria</taxon>
        <taxon>Pseudomonadati</taxon>
        <taxon>Pseudomonadota</taxon>
        <taxon>Betaproteobacteria</taxon>
        <taxon>Burkholderiales</taxon>
        <taxon>Burkholderiaceae</taxon>
        <taxon>Cupriavidus</taxon>
    </lineage>
</organism>
<dbReference type="InterPro" id="IPR016039">
    <property type="entry name" value="Thiolase-like"/>
</dbReference>
<comment type="similarity">
    <text evidence="1 3">Belongs to the enoyl-CoA hydratase/isomerase family.</text>
</comment>
<dbReference type="GO" id="GO:0006635">
    <property type="term" value="P:fatty acid beta-oxidation"/>
    <property type="evidence" value="ECO:0007669"/>
    <property type="project" value="TreeGrafter"/>
</dbReference>
<dbReference type="AlphaFoldDB" id="A0A370NWX5"/>
<dbReference type="Gene3D" id="1.10.12.10">
    <property type="entry name" value="Lyase 2-enoyl-coa Hydratase, Chain A, domain 2"/>
    <property type="match status" value="1"/>
</dbReference>
<dbReference type="Gene3D" id="3.90.226.10">
    <property type="entry name" value="2-enoyl-CoA Hydratase, Chain A, domain 1"/>
    <property type="match status" value="1"/>
</dbReference>
<dbReference type="Gene3D" id="2.40.50.840">
    <property type="match status" value="1"/>
</dbReference>
<dbReference type="RefSeq" id="WP_115015560.1">
    <property type="nucleotide sequence ID" value="NZ_QKWJ01000011.1"/>
</dbReference>
<protein>
    <submittedName>
        <fullName evidence="5">Enoyl-CoA hydratase</fullName>
    </submittedName>
</protein>
<dbReference type="Gene3D" id="3.40.47.10">
    <property type="match status" value="1"/>
</dbReference>
<dbReference type="PROSITE" id="PS00166">
    <property type="entry name" value="ENOYL_COA_HYDRATASE"/>
    <property type="match status" value="1"/>
</dbReference>
<dbReference type="SUPFAM" id="SSF53901">
    <property type="entry name" value="Thiolase-like"/>
    <property type="match status" value="1"/>
</dbReference>
<dbReference type="InterPro" id="IPR014748">
    <property type="entry name" value="Enoyl-CoA_hydra_C"/>
</dbReference>
<sequence>MNKPEHIPVIVGVGEFVDRPADPAQSQEPLALMAEALRAAEADSGGALLSRVESIEVVGFVSWRYADPVTQLCQRLGIDPARKVNASIGGETPTRLVHEAAVRIARGEQAVAAIVGGEAMHARARARKDKVKLDWSPLVSKDDAVEFPSSRFAMSRVAKRLRVMDPAQVYPLYEMAVQAAWGQSPQQAQAESARLWAQYAGVAATNPSAWIGKAPDAQAIAEVSEQNRLINWPYPKLMVANPQVNQAAAVIVTSLAAARAAGVPEDRMVHIWGGAHACEPEDYLLRDGYAHSTAQAAVLRRATEFVGGDARRFDKLELYSCFPVVPKMALRTLGLDPAGHVPTVTGGLTFFGGPLNNYMGHAICAMVRALRAAPGEVGLLYGQGGYVNKHHTLVVSMQPPAAPLALEYSVQDEADRTRGEVPALVEDYQGPATVETYTVQYARDGKPLNGIVIGRTPANQRVMAKVMTDDGASMELLLSTARTAVGSMGHVRIDTFGLPVWEAGAEPRDRRQLPHRYCSVTREGHLTIVMINRPESMNCLHPAANAELAEVFDAFDRDPSQWVAIITGAGDRAFCAGNDLKFTATAMARGESIEPPLTGFAGLTARFGRTKPVIAAVNGVAMGGGFEIALACDLIVAADNAVFALPEPKVGLAALAGGLLRLPQQIPLKQAMGMILTGRRVGAQEGLSLGFVNQVTSPGGLMEAARRLAAEIMACSPMSIRASVEIVNKGLAEPTMADAYIRQNRYPAVAGLFRSDDVREGPLAFAQKRAPQWKGE</sequence>
<evidence type="ECO:0000313" key="5">
    <source>
        <dbReference type="EMBL" id="RDK10109.1"/>
    </source>
</evidence>
<reference evidence="6" key="1">
    <citation type="submission" date="2018-06" db="EMBL/GenBank/DDBJ databases">
        <authorList>
            <person name="Feng T."/>
            <person name="Jeon C.O."/>
        </authorList>
    </citation>
    <scope>NUCLEOTIDE SEQUENCE [LARGE SCALE GENOMIC DNA]</scope>
    <source>
        <strain evidence="6">S23</strain>
    </source>
</reference>
<dbReference type="Pfam" id="PF00378">
    <property type="entry name" value="ECH_1"/>
    <property type="match status" value="1"/>
</dbReference>
<comment type="caution">
    <text evidence="5">The sequence shown here is derived from an EMBL/GenBank/DDBJ whole genome shotgun (WGS) entry which is preliminary data.</text>
</comment>
<evidence type="ECO:0000313" key="6">
    <source>
        <dbReference type="Proteomes" id="UP000255165"/>
    </source>
</evidence>
<evidence type="ECO:0000256" key="1">
    <source>
        <dbReference type="ARBA" id="ARBA00005254"/>
    </source>
</evidence>
<dbReference type="GO" id="GO:0016829">
    <property type="term" value="F:lyase activity"/>
    <property type="evidence" value="ECO:0007669"/>
    <property type="project" value="UniProtKB-KW"/>
</dbReference>
<dbReference type="SUPFAM" id="SSF52096">
    <property type="entry name" value="ClpP/crotonase"/>
    <property type="match status" value="1"/>
</dbReference>
<keyword evidence="6" id="KW-1185">Reference proteome</keyword>
<dbReference type="InterPro" id="IPR040771">
    <property type="entry name" value="TLP1_add_C"/>
</dbReference>
<keyword evidence="2" id="KW-0456">Lyase</keyword>
<dbReference type="FunFam" id="3.90.226.10:FF:000009">
    <property type="entry name" value="Carnitinyl-CoA dehydratase"/>
    <property type="match status" value="1"/>
</dbReference>
<name>A0A370NWX5_9BURK</name>
<evidence type="ECO:0000259" key="4">
    <source>
        <dbReference type="Pfam" id="PF18313"/>
    </source>
</evidence>
<dbReference type="InterPro" id="IPR029045">
    <property type="entry name" value="ClpP/crotonase-like_dom_sf"/>
</dbReference>
<accession>A0A370NWX5</accession>